<evidence type="ECO:0000256" key="9">
    <source>
        <dbReference type="ARBA" id="ARBA00023180"/>
    </source>
</evidence>
<feature type="domain" description="Glycoside hydrolase family 29 N-terminal" evidence="12">
    <location>
        <begin position="99"/>
        <end position="439"/>
    </location>
</feature>
<dbReference type="PANTHER" id="PTHR10030">
    <property type="entry name" value="ALPHA-L-FUCOSIDASE"/>
    <property type="match status" value="1"/>
</dbReference>
<evidence type="ECO:0000256" key="10">
    <source>
        <dbReference type="ARBA" id="ARBA00023295"/>
    </source>
</evidence>
<dbReference type="InterPro" id="IPR000933">
    <property type="entry name" value="Glyco_hydro_29"/>
</dbReference>
<evidence type="ECO:0000256" key="3">
    <source>
        <dbReference type="ARBA" id="ARBA00004071"/>
    </source>
</evidence>
<evidence type="ECO:0000256" key="11">
    <source>
        <dbReference type="SAM" id="Phobius"/>
    </source>
</evidence>
<evidence type="ECO:0000256" key="5">
    <source>
        <dbReference type="ARBA" id="ARBA00011881"/>
    </source>
</evidence>
<dbReference type="FunFam" id="2.60.40.1180:FF:000013">
    <property type="entry name" value="Alpha-L-fucosidase"/>
    <property type="match status" value="1"/>
</dbReference>
<dbReference type="PANTHER" id="PTHR10030:SF37">
    <property type="entry name" value="ALPHA-L-FUCOSIDASE-RELATED"/>
    <property type="match status" value="1"/>
</dbReference>
<comment type="function">
    <text evidence="3">Alpha-L-fucosidase is responsible for hydrolyzing the alpha-1,6-linked fucose joined to the reducing-end N-acetylglucosamine of the carbohydrate moieties of glycoproteins.</text>
</comment>
<feature type="domain" description="Alpha-L-fucosidase C-terminal" evidence="13">
    <location>
        <begin position="450"/>
        <end position="539"/>
    </location>
</feature>
<keyword evidence="8 14" id="KW-0378">Hydrolase</keyword>
<accession>A0A8B6HCW0</accession>
<dbReference type="SMART" id="SM00812">
    <property type="entry name" value="Alpha_L_fucos"/>
    <property type="match status" value="1"/>
</dbReference>
<dbReference type="InterPro" id="IPR013780">
    <property type="entry name" value="Glyco_hydro_b"/>
</dbReference>
<protein>
    <recommendedName>
        <fullName evidence="6">alpha-L-fucosidase</fullName>
        <ecNumber evidence="6">3.2.1.51</ecNumber>
    </recommendedName>
</protein>
<dbReference type="Pfam" id="PF01120">
    <property type="entry name" value="Alpha_L_fucos"/>
    <property type="match status" value="1"/>
</dbReference>
<dbReference type="EMBL" id="UYJE01009947">
    <property type="protein sequence ID" value="VDI78164.1"/>
    <property type="molecule type" value="Genomic_DNA"/>
</dbReference>
<dbReference type="InterPro" id="IPR057739">
    <property type="entry name" value="Glyco_hydro_29_N"/>
</dbReference>
<reference evidence="14" key="1">
    <citation type="submission" date="2018-11" db="EMBL/GenBank/DDBJ databases">
        <authorList>
            <person name="Alioto T."/>
            <person name="Alioto T."/>
        </authorList>
    </citation>
    <scope>NUCLEOTIDE SEQUENCE</scope>
</reference>
<keyword evidence="11" id="KW-0812">Transmembrane</keyword>
<dbReference type="PRINTS" id="PR00741">
    <property type="entry name" value="GLHYDRLASE29"/>
</dbReference>
<evidence type="ECO:0000256" key="2">
    <source>
        <dbReference type="ARBA" id="ARBA00000419"/>
    </source>
</evidence>
<evidence type="ECO:0000313" key="14">
    <source>
        <dbReference type="EMBL" id="VDI78164.1"/>
    </source>
</evidence>
<dbReference type="Proteomes" id="UP000596742">
    <property type="component" value="Unassembled WGS sequence"/>
</dbReference>
<dbReference type="InterPro" id="IPR018526">
    <property type="entry name" value="Glyco_hydro_29_CS"/>
</dbReference>
<evidence type="ECO:0000259" key="13">
    <source>
        <dbReference type="Pfam" id="PF16757"/>
    </source>
</evidence>
<keyword evidence="10 14" id="KW-0326">Glycosidase</keyword>
<dbReference type="Gene3D" id="2.60.40.1180">
    <property type="entry name" value="Golgi alpha-mannosidase II"/>
    <property type="match status" value="1"/>
</dbReference>
<gene>
    <name evidence="14" type="ORF">MGAL_10B047038</name>
</gene>
<dbReference type="EC" id="3.2.1.51" evidence="6"/>
<dbReference type="InterPro" id="IPR017853">
    <property type="entry name" value="GH"/>
</dbReference>
<evidence type="ECO:0000256" key="4">
    <source>
        <dbReference type="ARBA" id="ARBA00007951"/>
    </source>
</evidence>
<dbReference type="SUPFAM" id="SSF51445">
    <property type="entry name" value="(Trans)glycosidases"/>
    <property type="match status" value="1"/>
</dbReference>
<organism evidence="14 15">
    <name type="scientific">Mytilus galloprovincialis</name>
    <name type="common">Mediterranean mussel</name>
    <dbReference type="NCBI Taxonomy" id="29158"/>
    <lineage>
        <taxon>Eukaryota</taxon>
        <taxon>Metazoa</taxon>
        <taxon>Spiralia</taxon>
        <taxon>Lophotrochozoa</taxon>
        <taxon>Mollusca</taxon>
        <taxon>Bivalvia</taxon>
        <taxon>Autobranchia</taxon>
        <taxon>Pteriomorphia</taxon>
        <taxon>Mytilida</taxon>
        <taxon>Mytiloidea</taxon>
        <taxon>Mytilidae</taxon>
        <taxon>Mytilinae</taxon>
        <taxon>Mytilus</taxon>
    </lineage>
</organism>
<keyword evidence="7" id="KW-0732">Signal</keyword>
<keyword evidence="11" id="KW-1133">Transmembrane helix</keyword>
<proteinExistence type="inferred from homology"/>
<evidence type="ECO:0000256" key="7">
    <source>
        <dbReference type="ARBA" id="ARBA00022729"/>
    </source>
</evidence>
<dbReference type="Pfam" id="PF16757">
    <property type="entry name" value="Fucosidase_C"/>
    <property type="match status" value="1"/>
</dbReference>
<comment type="similarity">
    <text evidence="4">Belongs to the glycosyl hydrolase 29 family.</text>
</comment>
<comment type="caution">
    <text evidence="14">The sequence shown here is derived from an EMBL/GenBank/DDBJ whole genome shotgun (WGS) entry which is preliminary data.</text>
</comment>
<evidence type="ECO:0000259" key="12">
    <source>
        <dbReference type="Pfam" id="PF01120"/>
    </source>
</evidence>
<comment type="catalytic activity">
    <reaction evidence="2">
        <text>a neolactoside IV(2)-alpha-Fuc-nLc4Cer(d18:0) + H2O = a neolactoside nLc4Cer(d18:0) + L-fucose</text>
        <dbReference type="Rhea" id="RHEA:49308"/>
        <dbReference type="ChEBI" id="CHEBI:2181"/>
        <dbReference type="ChEBI" id="CHEBI:15377"/>
        <dbReference type="ChEBI" id="CHEBI:91119"/>
        <dbReference type="ChEBI" id="CHEBI:91121"/>
    </reaction>
    <physiologicalReaction direction="left-to-right" evidence="2">
        <dbReference type="Rhea" id="RHEA:49309"/>
    </physiologicalReaction>
</comment>
<dbReference type="FunFam" id="3.20.20.80:FF:000027">
    <property type="entry name" value="Alpha-L-fucosidase"/>
    <property type="match status" value="1"/>
</dbReference>
<keyword evidence="9" id="KW-0325">Glycoprotein</keyword>
<name>A0A8B6HCW0_MYTGA</name>
<comment type="subunit">
    <text evidence="5">Homotetramer.</text>
</comment>
<feature type="transmembrane region" description="Helical" evidence="11">
    <location>
        <begin position="12"/>
        <end position="32"/>
    </location>
</feature>
<dbReference type="InterPro" id="IPR016286">
    <property type="entry name" value="FUC_metazoa-typ"/>
</dbReference>
<dbReference type="Gene3D" id="3.20.20.80">
    <property type="entry name" value="Glycosidases"/>
    <property type="match status" value="1"/>
</dbReference>
<dbReference type="InterPro" id="IPR031919">
    <property type="entry name" value="Fucosidase_C"/>
</dbReference>
<evidence type="ECO:0000313" key="15">
    <source>
        <dbReference type="Proteomes" id="UP000596742"/>
    </source>
</evidence>
<dbReference type="GO" id="GO:0006004">
    <property type="term" value="P:fucose metabolic process"/>
    <property type="evidence" value="ECO:0007669"/>
    <property type="project" value="InterPro"/>
</dbReference>
<dbReference type="OrthoDB" id="6039950at2759"/>
<evidence type="ECO:0000256" key="8">
    <source>
        <dbReference type="ARBA" id="ARBA00022801"/>
    </source>
</evidence>
<evidence type="ECO:0000256" key="6">
    <source>
        <dbReference type="ARBA" id="ARBA00012662"/>
    </source>
</evidence>
<comment type="catalytic activity">
    <reaction evidence="1">
        <text>a neolactoside IV(2)-alpha-Fuc-nLc4Cer(d18:1(4E)) + H2O = a neolactoside nLc4Cer(d18:1(4E)) + L-fucose</text>
        <dbReference type="Rhea" id="RHEA:48224"/>
        <dbReference type="ChEBI" id="CHEBI:2181"/>
        <dbReference type="ChEBI" id="CHEBI:15377"/>
        <dbReference type="ChEBI" id="CHEBI:17006"/>
        <dbReference type="ChEBI" id="CHEBI:28691"/>
    </reaction>
    <physiologicalReaction direction="left-to-right" evidence="1">
        <dbReference type="Rhea" id="RHEA:48225"/>
    </physiologicalReaction>
</comment>
<keyword evidence="11" id="KW-0472">Membrane</keyword>
<sequence>MHKMNRRQRDFTVKCLGLVSCLIIVFFLFRYLTSAKSSELSDGYEYDNPFEVVDNTKKKQFDIKQHLQNVIDNPLEIKQHVKNIIQEVLPQQNEPTESSSIDSNRYSPNWEALDKRPLPKWFDEAKIGIFIHWGLFSVPSFGSEWFWWSWKGKEATHKIETKAFMKKNYRSNYTYADFAPDFTAEFFNATEWAEVFKNSGAKYVVLTAKHHEGYTNWPSAYSYSWNSLAIGPKKDLVGQLGAAVREKDLKFGLYHSLYEWFHPLYLRDKRNNFQTQDFVRAKAMPELYELVNVYKPDIIWSDGEWEAEDTYWNSTQFIAWLYNDSPVKDTVVTNDRWGKSVRCKHGGFLGCNDRYNPGILQKRKWENCMTIDKKSWGFRREANLKDYLTIEKLLLTMVETISCGGNILINIGPAHDGTISAVYLERLSQMGEWLKVNGEAIYFSVPWNFQNDHVNQHVWYTKRVIGDQASVYAIALKWPHNNKLQLAGPITGDITNVTMLGYNTPMKWTADPSGGIHIDIPFISYKDIPCKWAWVFKMTGLTNS</sequence>
<dbReference type="PROSITE" id="PS00385">
    <property type="entry name" value="ALPHA_L_FUCOSIDASE"/>
    <property type="match status" value="1"/>
</dbReference>
<evidence type="ECO:0000256" key="1">
    <source>
        <dbReference type="ARBA" id="ARBA00000321"/>
    </source>
</evidence>
<dbReference type="GO" id="GO:0005764">
    <property type="term" value="C:lysosome"/>
    <property type="evidence" value="ECO:0007669"/>
    <property type="project" value="TreeGrafter"/>
</dbReference>
<dbReference type="GO" id="GO:0016139">
    <property type="term" value="P:glycoside catabolic process"/>
    <property type="evidence" value="ECO:0007669"/>
    <property type="project" value="TreeGrafter"/>
</dbReference>
<dbReference type="AlphaFoldDB" id="A0A8B6HCW0"/>
<dbReference type="GO" id="GO:0004560">
    <property type="term" value="F:alpha-L-fucosidase activity"/>
    <property type="evidence" value="ECO:0007669"/>
    <property type="project" value="UniProtKB-EC"/>
</dbReference>
<keyword evidence="15" id="KW-1185">Reference proteome</keyword>